<dbReference type="InterPro" id="IPR001343">
    <property type="entry name" value="Hemolysn_Ca-bd"/>
</dbReference>
<gene>
    <name evidence="5" type="ORF">MF672_042575</name>
</gene>
<evidence type="ECO:0000256" key="3">
    <source>
        <dbReference type="SAM" id="MobiDB-lite"/>
    </source>
</evidence>
<evidence type="ECO:0000313" key="6">
    <source>
        <dbReference type="Proteomes" id="UP001317259"/>
    </source>
</evidence>
<evidence type="ECO:0008006" key="7">
    <source>
        <dbReference type="Google" id="ProtNLM"/>
    </source>
</evidence>
<dbReference type="InterPro" id="IPR018511">
    <property type="entry name" value="Hemolysin-typ_Ca-bd_CS"/>
</dbReference>
<dbReference type="PANTHER" id="PTHR38340:SF1">
    <property type="entry name" value="S-LAYER PROTEIN"/>
    <property type="match status" value="1"/>
</dbReference>
<feature type="compositionally biased region" description="Gly residues" evidence="3">
    <location>
        <begin position="123"/>
        <end position="135"/>
    </location>
</feature>
<dbReference type="Gene3D" id="2.150.10.10">
    <property type="entry name" value="Serralysin-like metalloprotease, C-terminal"/>
    <property type="match status" value="2"/>
</dbReference>
<dbReference type="PANTHER" id="PTHR38340">
    <property type="entry name" value="S-LAYER PROTEIN"/>
    <property type="match status" value="1"/>
</dbReference>
<comment type="subcellular location">
    <subcellularLocation>
        <location evidence="1">Secreted</location>
    </subcellularLocation>
</comment>
<evidence type="ECO:0000256" key="1">
    <source>
        <dbReference type="ARBA" id="ARBA00004613"/>
    </source>
</evidence>
<name>A0ABT0G771_9ACTN</name>
<accession>A0ABT0G771</accession>
<feature type="compositionally biased region" description="Gly residues" evidence="3">
    <location>
        <begin position="159"/>
        <end position="171"/>
    </location>
</feature>
<dbReference type="InterPro" id="IPR050557">
    <property type="entry name" value="RTX_toxin/Mannuronan_C5-epim"/>
</dbReference>
<dbReference type="PRINTS" id="PR00313">
    <property type="entry name" value="CABNDNGRPT"/>
</dbReference>
<dbReference type="InterPro" id="IPR011049">
    <property type="entry name" value="Serralysin-like_metalloprot_C"/>
</dbReference>
<proteinExistence type="predicted"/>
<keyword evidence="2" id="KW-0964">Secreted</keyword>
<evidence type="ECO:0000256" key="4">
    <source>
        <dbReference type="SAM" id="SignalP"/>
    </source>
</evidence>
<dbReference type="SUPFAM" id="SSF51120">
    <property type="entry name" value="beta-Roll"/>
    <property type="match status" value="1"/>
</dbReference>
<keyword evidence="6" id="KW-1185">Reference proteome</keyword>
<feature type="region of interest" description="Disordered" evidence="3">
    <location>
        <begin position="123"/>
        <end position="230"/>
    </location>
</feature>
<feature type="compositionally biased region" description="Low complexity" evidence="3">
    <location>
        <begin position="208"/>
        <end position="219"/>
    </location>
</feature>
<sequence>MNSMSKALLAAALAAGTITTQVLPAAAQAHAAPGKAWVAGGVLIFAAGRGTSNRVVVTQQSVHIYLVDDVAQITPGAGCAWSEVPDFTKVKCTVGLLSRVVVQTRDLDDIAISEVSKRSRIYGGGGDDQLTGGSGDDWLEGEQGNDTLTGRGGADHMTGGKGGDLLQGGWGEDNLYGDGGDDDLRGGPDNDELFGGSGHDKLHGQGGDTDFADGATGNDSCFAEQQLNCE</sequence>
<evidence type="ECO:0000256" key="2">
    <source>
        <dbReference type="ARBA" id="ARBA00022525"/>
    </source>
</evidence>
<dbReference type="PROSITE" id="PS00330">
    <property type="entry name" value="HEMOLYSIN_CALCIUM"/>
    <property type="match status" value="1"/>
</dbReference>
<dbReference type="Pfam" id="PF00353">
    <property type="entry name" value="HemolysinCabind"/>
    <property type="match status" value="2"/>
</dbReference>
<dbReference type="EMBL" id="JAKRKC020000002">
    <property type="protein sequence ID" value="MCK2220446.1"/>
    <property type="molecule type" value="Genomic_DNA"/>
</dbReference>
<dbReference type="Proteomes" id="UP001317259">
    <property type="component" value="Unassembled WGS sequence"/>
</dbReference>
<evidence type="ECO:0000313" key="5">
    <source>
        <dbReference type="EMBL" id="MCK2220446.1"/>
    </source>
</evidence>
<reference evidence="5 6" key="1">
    <citation type="submission" date="2022-04" db="EMBL/GenBank/DDBJ databases">
        <title>Genome draft of Actinomadura sp. ATCC 31491.</title>
        <authorList>
            <person name="Shi X."/>
            <person name="Du Y."/>
        </authorList>
    </citation>
    <scope>NUCLEOTIDE SEQUENCE [LARGE SCALE GENOMIC DNA]</scope>
    <source>
        <strain evidence="5 6">ATCC 31491</strain>
    </source>
</reference>
<organism evidence="5 6">
    <name type="scientific">Actinomadura luzonensis</name>
    <dbReference type="NCBI Taxonomy" id="2805427"/>
    <lineage>
        <taxon>Bacteria</taxon>
        <taxon>Bacillati</taxon>
        <taxon>Actinomycetota</taxon>
        <taxon>Actinomycetes</taxon>
        <taxon>Streptosporangiales</taxon>
        <taxon>Thermomonosporaceae</taxon>
        <taxon>Actinomadura</taxon>
    </lineage>
</organism>
<feature type="signal peptide" evidence="4">
    <location>
        <begin position="1"/>
        <end position="31"/>
    </location>
</feature>
<protein>
    <recommendedName>
        <fullName evidence="7">Calcium-binding protein</fullName>
    </recommendedName>
</protein>
<keyword evidence="4" id="KW-0732">Signal</keyword>
<comment type="caution">
    <text evidence="5">The sequence shown here is derived from an EMBL/GenBank/DDBJ whole genome shotgun (WGS) entry which is preliminary data.</text>
</comment>
<feature type="chain" id="PRO_5047253761" description="Calcium-binding protein" evidence="4">
    <location>
        <begin position="32"/>
        <end position="230"/>
    </location>
</feature>
<dbReference type="RefSeq" id="WP_242376130.1">
    <property type="nucleotide sequence ID" value="NZ_JAKRKC020000002.1"/>
</dbReference>